<keyword evidence="3" id="KW-1185">Reference proteome</keyword>
<gene>
    <name evidence="2" type="ORF">GSY69_08475</name>
</gene>
<dbReference type="PROSITE" id="PS51257">
    <property type="entry name" value="PROKAR_LIPOPROTEIN"/>
    <property type="match status" value="1"/>
</dbReference>
<evidence type="ECO:0000256" key="1">
    <source>
        <dbReference type="SAM" id="MobiDB-lite"/>
    </source>
</evidence>
<organism evidence="2 3">
    <name type="scientific">Brevibacterium rongguiense</name>
    <dbReference type="NCBI Taxonomy" id="2695267"/>
    <lineage>
        <taxon>Bacteria</taxon>
        <taxon>Bacillati</taxon>
        <taxon>Actinomycetota</taxon>
        <taxon>Actinomycetes</taxon>
        <taxon>Micrococcales</taxon>
        <taxon>Brevibacteriaceae</taxon>
        <taxon>Brevibacterium</taxon>
    </lineage>
</organism>
<evidence type="ECO:0008006" key="4">
    <source>
        <dbReference type="Google" id="ProtNLM"/>
    </source>
</evidence>
<protein>
    <recommendedName>
        <fullName evidence="4">Lipoprotein</fullName>
    </recommendedName>
</protein>
<dbReference type="RefSeq" id="WP_160953424.1">
    <property type="nucleotide sequence ID" value="NZ_WWEQ01000032.1"/>
</dbReference>
<feature type="region of interest" description="Disordered" evidence="1">
    <location>
        <begin position="30"/>
        <end position="87"/>
    </location>
</feature>
<name>A0A6N9H7C2_9MICO</name>
<comment type="caution">
    <text evidence="2">The sequence shown here is derived from an EMBL/GenBank/DDBJ whole genome shotgun (WGS) entry which is preliminary data.</text>
</comment>
<accession>A0A6N9H7C2</accession>
<dbReference type="Proteomes" id="UP000469215">
    <property type="component" value="Unassembled WGS sequence"/>
</dbReference>
<reference evidence="2 3" key="1">
    <citation type="submission" date="2020-01" db="EMBL/GenBank/DDBJ databases">
        <authorList>
            <person name="Deng T."/>
        </authorList>
    </citation>
    <scope>NUCLEOTIDE SEQUENCE [LARGE SCALE GENOMIC DNA]</scope>
    <source>
        <strain evidence="2 3">5221</strain>
    </source>
</reference>
<dbReference type="AlphaFoldDB" id="A0A6N9H7C2"/>
<feature type="compositionally biased region" description="Gly residues" evidence="1">
    <location>
        <begin position="65"/>
        <end position="78"/>
    </location>
</feature>
<dbReference type="EMBL" id="WWEQ01000032">
    <property type="protein sequence ID" value="MYM19997.1"/>
    <property type="molecule type" value="Genomic_DNA"/>
</dbReference>
<feature type="compositionally biased region" description="Low complexity" evidence="1">
    <location>
        <begin position="38"/>
        <end position="53"/>
    </location>
</feature>
<sequence>MKRVIAAGAASTAALALLSGCQFLPFGPGQAKPEADASEGAAAAATSPAASSDPNQVVGGQASPTGGGAAGNGGGSAGTGAPAGERVDPADYAKKSEYTGTNYYFYSPSEKHRCEIAADVVGCTSLAIPASAPDVVGTDGLMGRPNTVELYTGKKARLVQNGDATYDSMAASLGKGTVLGYGQVLSVRGTTCTVAKAKGVTCTRGGHGFSLSSKAYEVH</sequence>
<evidence type="ECO:0000313" key="2">
    <source>
        <dbReference type="EMBL" id="MYM19997.1"/>
    </source>
</evidence>
<evidence type="ECO:0000313" key="3">
    <source>
        <dbReference type="Proteomes" id="UP000469215"/>
    </source>
</evidence>
<proteinExistence type="predicted"/>